<gene>
    <name evidence="3" type="ORF">FGO68_gene481</name>
</gene>
<comment type="caution">
    <text evidence="3">The sequence shown here is derived from an EMBL/GenBank/DDBJ whole genome shotgun (WGS) entry which is preliminary data.</text>
</comment>
<dbReference type="Proteomes" id="UP000785679">
    <property type="component" value="Unassembled WGS sequence"/>
</dbReference>
<dbReference type="Gene3D" id="2.60.40.150">
    <property type="entry name" value="C2 domain"/>
    <property type="match status" value="1"/>
</dbReference>
<feature type="compositionally biased region" description="Basic and acidic residues" evidence="1">
    <location>
        <begin position="209"/>
        <end position="228"/>
    </location>
</feature>
<evidence type="ECO:0000313" key="4">
    <source>
        <dbReference type="Proteomes" id="UP000785679"/>
    </source>
</evidence>
<protein>
    <recommendedName>
        <fullName evidence="2">C2 domain-containing protein</fullName>
    </recommendedName>
</protein>
<proteinExistence type="predicted"/>
<dbReference type="InterPro" id="IPR035892">
    <property type="entry name" value="C2_domain_sf"/>
</dbReference>
<accession>A0A8J8P175</accession>
<feature type="region of interest" description="Disordered" evidence="1">
    <location>
        <begin position="147"/>
        <end position="174"/>
    </location>
</feature>
<feature type="compositionally biased region" description="Basic and acidic residues" evidence="1">
    <location>
        <begin position="150"/>
        <end position="163"/>
    </location>
</feature>
<evidence type="ECO:0000256" key="1">
    <source>
        <dbReference type="SAM" id="MobiDB-lite"/>
    </source>
</evidence>
<sequence length="311" mass="35141">MLGGSLPEYVLQPAWNETFDITLDEASNERDLIKFQVYARNREQYGNMVLLGESTEKLSNFSFRHGIKQWVSLKRGPLKQQLKIGQVLVTTKVIESATSGRDSGSPEEGRVQSVDSGGAAPNTPKVTGIQPGLGRIGTIKAFHIQKTQVPRRDKNQSLEEEPQHQGSQVGDSKEINAYLNGPIIKDELEQVAQDSEEHRVEDSSPLVAVKEESSDGRVQADESKPVPEDEGRLMQLFKKKKPFLLKHQKTITPLTFTSHYQYFVSQNSPTGGHHLQQKYQLPDYFKKQHAENFKKRQRALNRIYSNTTLND</sequence>
<keyword evidence="4" id="KW-1185">Reference proteome</keyword>
<feature type="region of interest" description="Disordered" evidence="1">
    <location>
        <begin position="97"/>
        <end position="132"/>
    </location>
</feature>
<organism evidence="3 4">
    <name type="scientific">Halteria grandinella</name>
    <dbReference type="NCBI Taxonomy" id="5974"/>
    <lineage>
        <taxon>Eukaryota</taxon>
        <taxon>Sar</taxon>
        <taxon>Alveolata</taxon>
        <taxon>Ciliophora</taxon>
        <taxon>Intramacronucleata</taxon>
        <taxon>Spirotrichea</taxon>
        <taxon>Stichotrichia</taxon>
        <taxon>Sporadotrichida</taxon>
        <taxon>Halteriidae</taxon>
        <taxon>Halteria</taxon>
    </lineage>
</organism>
<evidence type="ECO:0000259" key="2">
    <source>
        <dbReference type="Pfam" id="PF00168"/>
    </source>
</evidence>
<feature type="region of interest" description="Disordered" evidence="1">
    <location>
        <begin position="193"/>
        <end position="228"/>
    </location>
</feature>
<dbReference type="InterPro" id="IPR000008">
    <property type="entry name" value="C2_dom"/>
</dbReference>
<dbReference type="Pfam" id="PF00168">
    <property type="entry name" value="C2"/>
    <property type="match status" value="1"/>
</dbReference>
<reference evidence="3" key="1">
    <citation type="submission" date="2019-06" db="EMBL/GenBank/DDBJ databases">
        <authorList>
            <person name="Zheng W."/>
        </authorList>
    </citation>
    <scope>NUCLEOTIDE SEQUENCE</scope>
    <source>
        <strain evidence="3">QDHG01</strain>
    </source>
</reference>
<dbReference type="EMBL" id="RRYP01003224">
    <property type="protein sequence ID" value="TNV84010.1"/>
    <property type="molecule type" value="Genomic_DNA"/>
</dbReference>
<dbReference type="AlphaFoldDB" id="A0A8J8P175"/>
<dbReference type="CDD" id="cd00030">
    <property type="entry name" value="C2"/>
    <property type="match status" value="1"/>
</dbReference>
<name>A0A8J8P175_HALGN</name>
<dbReference type="SUPFAM" id="SSF49562">
    <property type="entry name" value="C2 domain (Calcium/lipid-binding domain, CaLB)"/>
    <property type="match status" value="1"/>
</dbReference>
<evidence type="ECO:0000313" key="3">
    <source>
        <dbReference type="EMBL" id="TNV84010.1"/>
    </source>
</evidence>
<feature type="domain" description="C2" evidence="2">
    <location>
        <begin position="11"/>
        <end position="73"/>
    </location>
</feature>